<dbReference type="GO" id="GO:0030246">
    <property type="term" value="F:carbohydrate binding"/>
    <property type="evidence" value="ECO:0007669"/>
    <property type="project" value="UniProtKB-KW"/>
</dbReference>
<dbReference type="InterPro" id="IPR001229">
    <property type="entry name" value="Jacalin-like_lectin_dom"/>
</dbReference>
<evidence type="ECO:0000259" key="3">
    <source>
        <dbReference type="PROSITE" id="PS50144"/>
    </source>
</evidence>
<evidence type="ECO:0000313" key="5">
    <source>
        <dbReference type="EMBL" id="KAK3231616.1"/>
    </source>
</evidence>
<comment type="similarity">
    <text evidence="1">Belongs to the jacalin lectin family.</text>
</comment>
<evidence type="ECO:0000313" key="6">
    <source>
        <dbReference type="Proteomes" id="UP001281410"/>
    </source>
</evidence>
<dbReference type="PANTHER" id="PTHR46162:SF40">
    <property type="entry name" value="TRAF-LIKE FAMILY PROTEIN"/>
    <property type="match status" value="1"/>
</dbReference>
<dbReference type="Gene3D" id="2.60.210.10">
    <property type="entry name" value="Apoptosis, Tumor Necrosis Factor Receptor Associated Protein 2, Chain A"/>
    <property type="match status" value="2"/>
</dbReference>
<dbReference type="InterPro" id="IPR008974">
    <property type="entry name" value="TRAF-like"/>
</dbReference>
<organism evidence="5 6">
    <name type="scientific">Dipteronia sinensis</name>
    <dbReference type="NCBI Taxonomy" id="43782"/>
    <lineage>
        <taxon>Eukaryota</taxon>
        <taxon>Viridiplantae</taxon>
        <taxon>Streptophyta</taxon>
        <taxon>Embryophyta</taxon>
        <taxon>Tracheophyta</taxon>
        <taxon>Spermatophyta</taxon>
        <taxon>Magnoliopsida</taxon>
        <taxon>eudicotyledons</taxon>
        <taxon>Gunneridae</taxon>
        <taxon>Pentapetalae</taxon>
        <taxon>rosids</taxon>
        <taxon>malvids</taxon>
        <taxon>Sapindales</taxon>
        <taxon>Sapindaceae</taxon>
        <taxon>Hippocastanoideae</taxon>
        <taxon>Acereae</taxon>
        <taxon>Dipteronia</taxon>
    </lineage>
</organism>
<dbReference type="SUPFAM" id="SSF49599">
    <property type="entry name" value="TRAF domain-like"/>
    <property type="match status" value="2"/>
</dbReference>
<dbReference type="CDD" id="cd09612">
    <property type="entry name" value="Jacalin"/>
    <property type="match status" value="1"/>
</dbReference>
<proteinExistence type="inferred from homology"/>
<dbReference type="PANTHER" id="PTHR46162">
    <property type="entry name" value="TRAF-LIKE FAMILY PROTEIN"/>
    <property type="match status" value="1"/>
</dbReference>
<dbReference type="InterPro" id="IPR036404">
    <property type="entry name" value="Jacalin-like_lectin_dom_sf"/>
</dbReference>
<dbReference type="PROSITE" id="PS50144">
    <property type="entry name" value="MATH"/>
    <property type="match status" value="2"/>
</dbReference>
<dbReference type="Pfam" id="PF22486">
    <property type="entry name" value="MATH_2"/>
    <property type="match status" value="2"/>
</dbReference>
<dbReference type="Proteomes" id="UP001281410">
    <property type="component" value="Unassembled WGS sequence"/>
</dbReference>
<dbReference type="SMART" id="SM00061">
    <property type="entry name" value="MATH"/>
    <property type="match status" value="2"/>
</dbReference>
<dbReference type="AlphaFoldDB" id="A0AAE0B874"/>
<reference evidence="5" key="1">
    <citation type="journal article" date="2023" name="Plant J.">
        <title>Genome sequences and population genomics provide insights into the demographic history, inbreeding, and mutation load of two 'living fossil' tree species of Dipteronia.</title>
        <authorList>
            <person name="Feng Y."/>
            <person name="Comes H.P."/>
            <person name="Chen J."/>
            <person name="Zhu S."/>
            <person name="Lu R."/>
            <person name="Zhang X."/>
            <person name="Li P."/>
            <person name="Qiu J."/>
            <person name="Olsen K.M."/>
            <person name="Qiu Y."/>
        </authorList>
    </citation>
    <scope>NUCLEOTIDE SEQUENCE</scope>
    <source>
        <strain evidence="5">NBL</strain>
    </source>
</reference>
<dbReference type="InterPro" id="IPR002083">
    <property type="entry name" value="MATH/TRAF_dom"/>
</dbReference>
<protein>
    <submittedName>
        <fullName evidence="5">Uncharacterized protein</fullName>
    </submittedName>
</protein>
<gene>
    <name evidence="5" type="ORF">Dsin_003497</name>
</gene>
<keyword evidence="2" id="KW-0430">Lectin</keyword>
<name>A0AAE0B874_9ROSI</name>
<comment type="caution">
    <text evidence="5">The sequence shown here is derived from an EMBL/GenBank/DDBJ whole genome shotgun (WGS) entry which is preliminary data.</text>
</comment>
<dbReference type="PROSITE" id="PS51752">
    <property type="entry name" value="JACALIN_LECTIN"/>
    <property type="match status" value="1"/>
</dbReference>
<dbReference type="Pfam" id="PF01419">
    <property type="entry name" value="Jacalin"/>
    <property type="match status" value="1"/>
</dbReference>
<accession>A0AAE0B874</accession>
<dbReference type="Gene3D" id="2.100.10.30">
    <property type="entry name" value="Jacalin-like lectin domain"/>
    <property type="match status" value="1"/>
</dbReference>
<feature type="domain" description="MATH" evidence="3">
    <location>
        <begin position="172"/>
        <end position="309"/>
    </location>
</feature>
<feature type="domain" description="Jacalin-type lectin" evidence="4">
    <location>
        <begin position="11"/>
        <end position="150"/>
    </location>
</feature>
<feature type="domain" description="MATH" evidence="3">
    <location>
        <begin position="345"/>
        <end position="468"/>
    </location>
</feature>
<sequence>MDPASYNWENPTKKELWGNVEGGNPWNYQPNGAITQIKISWGSNIDSISFKSTADGDGNWTKFGATTGREEPPFQIGWPNDYVESISGSYDSIAINTLCFKTHKGKQYGPFGTTNGGEKKFEISTKDSIIVGFFGREGALLDALGVYVKPFVDVAPVAIPLPMLREERNIQPVQFLLTVGSFSLMPTKQGEQFHSEYFDFGNFTWKFILYPNGDKNPQGKGYISLYLAIHESTFNRGQNFTVSIDAKFIVLNKFTNKYLTVRDVKGETAMKFSKLAPVQGLSQVLSLDTFKNPSNGYLVDDACSFGAEFLIIDPSAIARQETLTLVKDPEVAIHQPDRVFKDSLGKTFTWNIKNFNAILAANALQEVGFTVRERVWILQMSPKGKLSPKGKFLSLYLVMPDWSRKAYMKGTLRIVNHPRNRFTETEISLWFNPSNKELVIPEFILLSELLSPKNEYIKDDTLLVQIEFDAVSQYKIV</sequence>
<evidence type="ECO:0000256" key="2">
    <source>
        <dbReference type="ARBA" id="ARBA00022734"/>
    </source>
</evidence>
<dbReference type="CDD" id="cd00121">
    <property type="entry name" value="MATH"/>
    <property type="match status" value="2"/>
</dbReference>
<dbReference type="InterPro" id="IPR033734">
    <property type="entry name" value="Jacalin-like_lectin_dom_plant"/>
</dbReference>
<evidence type="ECO:0000256" key="1">
    <source>
        <dbReference type="ARBA" id="ARBA00006568"/>
    </source>
</evidence>
<dbReference type="SMART" id="SM00915">
    <property type="entry name" value="Jacalin"/>
    <property type="match status" value="1"/>
</dbReference>
<dbReference type="EMBL" id="JANJYJ010000001">
    <property type="protein sequence ID" value="KAK3231616.1"/>
    <property type="molecule type" value="Genomic_DNA"/>
</dbReference>
<dbReference type="SUPFAM" id="SSF51101">
    <property type="entry name" value="Mannose-binding lectins"/>
    <property type="match status" value="1"/>
</dbReference>
<keyword evidence="6" id="KW-1185">Reference proteome</keyword>
<evidence type="ECO:0000259" key="4">
    <source>
        <dbReference type="PROSITE" id="PS51752"/>
    </source>
</evidence>